<name>A0A0G4EGK0_VITBC</name>
<proteinExistence type="predicted"/>
<dbReference type="STRING" id="1169540.A0A0G4EGK0"/>
<dbReference type="InParanoid" id="A0A0G4EGK0"/>
<keyword evidence="1" id="KW-1133">Transmembrane helix</keyword>
<dbReference type="VEuPathDB" id="CryptoDB:Vbra_11796"/>
<dbReference type="OrthoDB" id="408152at2759"/>
<protein>
    <recommendedName>
        <fullName evidence="4">Sulfotransferase domain-containing protein</fullName>
    </recommendedName>
</protein>
<dbReference type="PANTHER" id="PTHR36978">
    <property type="entry name" value="P-LOOP CONTAINING NUCLEOTIDE TRIPHOSPHATE HYDROLASE"/>
    <property type="match status" value="1"/>
</dbReference>
<dbReference type="InterPro" id="IPR027417">
    <property type="entry name" value="P-loop_NTPase"/>
</dbReference>
<evidence type="ECO:0000313" key="3">
    <source>
        <dbReference type="Proteomes" id="UP000041254"/>
    </source>
</evidence>
<dbReference type="InterPro" id="IPR040632">
    <property type="entry name" value="Sulfotransfer_4"/>
</dbReference>
<dbReference type="Pfam" id="PF17784">
    <property type="entry name" value="Sulfotransfer_4"/>
    <property type="match status" value="1"/>
</dbReference>
<reference evidence="2 3" key="1">
    <citation type="submission" date="2014-11" db="EMBL/GenBank/DDBJ databases">
        <authorList>
            <person name="Zhu J."/>
            <person name="Qi W."/>
            <person name="Song R."/>
        </authorList>
    </citation>
    <scope>NUCLEOTIDE SEQUENCE [LARGE SCALE GENOMIC DNA]</scope>
</reference>
<dbReference type="Proteomes" id="UP000041254">
    <property type="component" value="Unassembled WGS sequence"/>
</dbReference>
<gene>
    <name evidence="2" type="ORF">Vbra_11796</name>
</gene>
<dbReference type="PhylomeDB" id="A0A0G4EGK0"/>
<dbReference type="PANTHER" id="PTHR36978:SF4">
    <property type="entry name" value="P-LOOP CONTAINING NUCLEOSIDE TRIPHOSPHATE HYDROLASE PROTEIN"/>
    <property type="match status" value="1"/>
</dbReference>
<keyword evidence="1" id="KW-0472">Membrane</keyword>
<accession>A0A0G4EGK0</accession>
<sequence>MAHKKDSSSVATSAGPAAEKGLKIIGAGYGRTGTFSLKNALEQLGYPCYHMAELFANPARMPVWREITRKNGKGVDWDAVFDGFTATTDWPAAPFFDELFQAYPDAKVVLTVRDPSKWYQSIRQTVISFRKHRKSPIYRLGLRLCPIFVLREFQRMWHELQLARPFTDAFDFDEMTEEGTVAMFNQWTQHVKETVPPQQLLVYEVRDGWGPLCAFLGHSIPSTPFPNLNDVETWKRRAPSGERLLYGIGYTTVGLAALASVGVAWALLTAVGAAARAKTRA</sequence>
<dbReference type="EMBL" id="CDMY01000227">
    <property type="protein sequence ID" value="CEL95366.1"/>
    <property type="molecule type" value="Genomic_DNA"/>
</dbReference>
<dbReference type="Gene3D" id="3.40.50.300">
    <property type="entry name" value="P-loop containing nucleotide triphosphate hydrolases"/>
    <property type="match status" value="1"/>
</dbReference>
<organism evidence="2 3">
    <name type="scientific">Vitrella brassicaformis (strain CCMP3155)</name>
    <dbReference type="NCBI Taxonomy" id="1169540"/>
    <lineage>
        <taxon>Eukaryota</taxon>
        <taxon>Sar</taxon>
        <taxon>Alveolata</taxon>
        <taxon>Colpodellida</taxon>
        <taxon>Vitrellaceae</taxon>
        <taxon>Vitrella</taxon>
    </lineage>
</organism>
<evidence type="ECO:0000256" key="1">
    <source>
        <dbReference type="SAM" id="Phobius"/>
    </source>
</evidence>
<evidence type="ECO:0008006" key="4">
    <source>
        <dbReference type="Google" id="ProtNLM"/>
    </source>
</evidence>
<dbReference type="SUPFAM" id="SSF52540">
    <property type="entry name" value="P-loop containing nucleoside triphosphate hydrolases"/>
    <property type="match status" value="1"/>
</dbReference>
<keyword evidence="3" id="KW-1185">Reference proteome</keyword>
<evidence type="ECO:0000313" key="2">
    <source>
        <dbReference type="EMBL" id="CEL95366.1"/>
    </source>
</evidence>
<dbReference type="AlphaFoldDB" id="A0A0G4EGK0"/>
<feature type="transmembrane region" description="Helical" evidence="1">
    <location>
        <begin position="244"/>
        <end position="268"/>
    </location>
</feature>
<keyword evidence="1" id="KW-0812">Transmembrane</keyword>
<dbReference type="OMA" id="YPMLKKF"/>